<protein>
    <recommendedName>
        <fullName evidence="4">Pili assembly chaperone N-terminal domain-containing protein</fullName>
    </recommendedName>
</protein>
<dbReference type="AlphaFoldDB" id="A0A2W5QFY7"/>
<feature type="chain" id="PRO_5016078478" description="Pili assembly chaperone N-terminal domain-containing protein" evidence="1">
    <location>
        <begin position="23"/>
        <end position="270"/>
    </location>
</feature>
<sequence length="270" mass="28861">MRGMRVAALLLAGAVAAGAALAAPFEMAVAPSRFELSGKRGGRIGQALELQNVGNQATEVAVRTIDWRFGEDGSVSYHDALLPGSCRPWVLLERPRVRLAPRERRSFRFQVDVPPDAPRSECRFMLAVEGVEPAYQAAVQGSGLSLALPVTGRIAVAVYLAVDEAAPRLSMLGVGMREGAQGRTPVVTVRNDGDAHGRLGGSLEGVDANGQRHEWLPESTPVLPGQTRALALTPRAAEEGGPTARPAYPVRARGTFDWEDGSFEVEAEFR</sequence>
<comment type="caution">
    <text evidence="2">The sequence shown here is derived from an EMBL/GenBank/DDBJ whole genome shotgun (WGS) entry which is preliminary data.</text>
</comment>
<evidence type="ECO:0008006" key="4">
    <source>
        <dbReference type="Google" id="ProtNLM"/>
    </source>
</evidence>
<dbReference type="Proteomes" id="UP000249135">
    <property type="component" value="Unassembled WGS sequence"/>
</dbReference>
<feature type="signal peptide" evidence="1">
    <location>
        <begin position="1"/>
        <end position="22"/>
    </location>
</feature>
<evidence type="ECO:0000313" key="3">
    <source>
        <dbReference type="Proteomes" id="UP000249135"/>
    </source>
</evidence>
<name>A0A2W5QFY7_VARPD</name>
<evidence type="ECO:0000313" key="2">
    <source>
        <dbReference type="EMBL" id="PZQ75984.1"/>
    </source>
</evidence>
<proteinExistence type="predicted"/>
<reference evidence="2 3" key="1">
    <citation type="submission" date="2017-08" db="EMBL/GenBank/DDBJ databases">
        <title>Infants hospitalized years apart are colonized by the same room-sourced microbial strains.</title>
        <authorList>
            <person name="Brooks B."/>
            <person name="Olm M.R."/>
            <person name="Firek B.A."/>
            <person name="Baker R."/>
            <person name="Thomas B.C."/>
            <person name="Morowitz M.J."/>
            <person name="Banfield J.F."/>
        </authorList>
    </citation>
    <scope>NUCLEOTIDE SEQUENCE [LARGE SCALE GENOMIC DNA]</scope>
    <source>
        <strain evidence="2">S2_005_003_R2_41</strain>
    </source>
</reference>
<accession>A0A2W5QFY7</accession>
<organism evidence="2 3">
    <name type="scientific">Variovorax paradoxus</name>
    <dbReference type="NCBI Taxonomy" id="34073"/>
    <lineage>
        <taxon>Bacteria</taxon>
        <taxon>Pseudomonadati</taxon>
        <taxon>Pseudomonadota</taxon>
        <taxon>Betaproteobacteria</taxon>
        <taxon>Burkholderiales</taxon>
        <taxon>Comamonadaceae</taxon>
        <taxon>Variovorax</taxon>
    </lineage>
</organism>
<gene>
    <name evidence="2" type="ORF">DI563_08155</name>
</gene>
<dbReference type="EMBL" id="QFPP01000067">
    <property type="protein sequence ID" value="PZQ75984.1"/>
    <property type="molecule type" value="Genomic_DNA"/>
</dbReference>
<keyword evidence="1" id="KW-0732">Signal</keyword>
<evidence type="ECO:0000256" key="1">
    <source>
        <dbReference type="SAM" id="SignalP"/>
    </source>
</evidence>